<dbReference type="InterPro" id="IPR050625">
    <property type="entry name" value="ParA/MinD_ATPase"/>
</dbReference>
<dbReference type="GO" id="GO:0051782">
    <property type="term" value="P:negative regulation of cell division"/>
    <property type="evidence" value="ECO:0007669"/>
    <property type="project" value="TreeGrafter"/>
</dbReference>
<dbReference type="Proteomes" id="UP000772181">
    <property type="component" value="Unassembled WGS sequence"/>
</dbReference>
<dbReference type="Pfam" id="PF01656">
    <property type="entry name" value="CbiA"/>
    <property type="match status" value="1"/>
</dbReference>
<organism evidence="2 3">
    <name type="scientific">Tectimicrobiota bacterium</name>
    <dbReference type="NCBI Taxonomy" id="2528274"/>
    <lineage>
        <taxon>Bacteria</taxon>
        <taxon>Pseudomonadati</taxon>
        <taxon>Nitrospinota/Tectimicrobiota group</taxon>
        <taxon>Candidatus Tectimicrobiota</taxon>
    </lineage>
</organism>
<accession>A0A933LQJ3</accession>
<dbReference type="PANTHER" id="PTHR43384:SF7">
    <property type="entry name" value="CARBON-MONOXIDE DEHYDROGENASE ACCESSORY PROTEIN"/>
    <property type="match status" value="1"/>
</dbReference>
<dbReference type="SUPFAM" id="SSF52540">
    <property type="entry name" value="P-loop containing nucleoside triphosphate hydrolases"/>
    <property type="match status" value="1"/>
</dbReference>
<dbReference type="EMBL" id="JACQWF010000239">
    <property type="protein sequence ID" value="MBI4595769.1"/>
    <property type="molecule type" value="Genomic_DNA"/>
</dbReference>
<comment type="caution">
    <text evidence="2">The sequence shown here is derived from an EMBL/GenBank/DDBJ whole genome shotgun (WGS) entry which is preliminary data.</text>
</comment>
<feature type="domain" description="CobQ/CobB/MinD/ParA nucleotide binding" evidence="1">
    <location>
        <begin position="6"/>
        <end position="228"/>
    </location>
</feature>
<dbReference type="InterPro" id="IPR002586">
    <property type="entry name" value="CobQ/CobB/MinD/ParA_Nub-bd_dom"/>
</dbReference>
<evidence type="ECO:0000259" key="1">
    <source>
        <dbReference type="Pfam" id="PF01656"/>
    </source>
</evidence>
<gene>
    <name evidence="2" type="ORF">HY730_05245</name>
</gene>
<dbReference type="GO" id="GO:0005524">
    <property type="term" value="F:ATP binding"/>
    <property type="evidence" value="ECO:0007669"/>
    <property type="project" value="TreeGrafter"/>
</dbReference>
<reference evidence="2" key="1">
    <citation type="submission" date="2020-07" db="EMBL/GenBank/DDBJ databases">
        <title>Huge and variable diversity of episymbiotic CPR bacteria and DPANN archaea in groundwater ecosystems.</title>
        <authorList>
            <person name="He C.Y."/>
            <person name="Keren R."/>
            <person name="Whittaker M."/>
            <person name="Farag I.F."/>
            <person name="Doudna J."/>
            <person name="Cate J.H.D."/>
            <person name="Banfield J.F."/>
        </authorList>
    </citation>
    <scope>NUCLEOTIDE SEQUENCE</scope>
    <source>
        <strain evidence="2">NC_groundwater_1482_Ag_S-0.65um_47_24</strain>
    </source>
</reference>
<dbReference type="InterPro" id="IPR014433">
    <property type="entry name" value="CooC"/>
</dbReference>
<sequence length="253" mass="27802">MAYTIAIAGKGGTGKTTFSAMLIKELMGKSDKPVLAVDADPNTNLHEVLGLDLPGTIGDIREETIEKIDKLPSGMTKAQFIQYSIRENMVESPGLDLIAMGRPEGPGCYCFVNNLLRTFLDSLSRDYSFIVIDNEAGLEHLSRRTTRNVDLLLAVSVPNLVALRSAYRIQEMTKSLKLQVKDSYLVINRANGSLSSEFLEEMNQGNLSLAGRIPDDPIVEEYGLSGKSVLSLPDDSLFLKAVREMLNNIHLPI</sequence>
<protein>
    <submittedName>
        <fullName evidence="2">AAA family ATPase</fullName>
    </submittedName>
</protein>
<evidence type="ECO:0000313" key="2">
    <source>
        <dbReference type="EMBL" id="MBI4595769.1"/>
    </source>
</evidence>
<dbReference type="Gene3D" id="3.40.50.300">
    <property type="entry name" value="P-loop containing nucleotide triphosphate hydrolases"/>
    <property type="match status" value="1"/>
</dbReference>
<dbReference type="GO" id="GO:0009898">
    <property type="term" value="C:cytoplasmic side of plasma membrane"/>
    <property type="evidence" value="ECO:0007669"/>
    <property type="project" value="TreeGrafter"/>
</dbReference>
<dbReference type="PANTHER" id="PTHR43384">
    <property type="entry name" value="SEPTUM SITE-DETERMINING PROTEIN MIND HOMOLOG, CHLOROPLASTIC-RELATED"/>
    <property type="match status" value="1"/>
</dbReference>
<dbReference type="InterPro" id="IPR027417">
    <property type="entry name" value="P-loop_NTPase"/>
</dbReference>
<dbReference type="AlphaFoldDB" id="A0A933LQJ3"/>
<dbReference type="GO" id="GO:0016887">
    <property type="term" value="F:ATP hydrolysis activity"/>
    <property type="evidence" value="ECO:0007669"/>
    <property type="project" value="TreeGrafter"/>
</dbReference>
<proteinExistence type="predicted"/>
<evidence type="ECO:0000313" key="3">
    <source>
        <dbReference type="Proteomes" id="UP000772181"/>
    </source>
</evidence>
<dbReference type="GO" id="GO:0005829">
    <property type="term" value="C:cytosol"/>
    <property type="evidence" value="ECO:0007669"/>
    <property type="project" value="TreeGrafter"/>
</dbReference>
<name>A0A933LQJ3_UNCTE</name>
<dbReference type="PIRSF" id="PIRSF005647">
    <property type="entry name" value="CooC"/>
    <property type="match status" value="1"/>
</dbReference>